<reference evidence="2 3" key="2">
    <citation type="submission" date="2019-09" db="EMBL/GenBank/DDBJ databases">
        <title>Mesorhizobium sp. MaA-C15 isolated from Microcystis aeruginosa.</title>
        <authorList>
            <person name="Jeong S.E."/>
            <person name="Jin H.M."/>
            <person name="Jeon C.O."/>
        </authorList>
    </citation>
    <scope>NUCLEOTIDE SEQUENCE [LARGE SCALE GENOMIC DNA]</scope>
    <source>
        <strain evidence="2 3">MaA-C15</strain>
    </source>
</reference>
<dbReference type="OrthoDB" id="7427667at2"/>
<proteinExistence type="predicted"/>
<keyword evidence="3" id="KW-1185">Reference proteome</keyword>
<sequence>MRVPVAVFVLCMTAMSVQAQEIVSAYTDIDTEADCSVFAAAQEGDGDWANLACSGYKGYPVIVYYADARDSVFYGFPPAGDLAPVWESFDAFNSFGPRIEWRIEKDGARETPFATIHRWFVSDPDGGDEKIEVLVVEKVGQLHERDGCAVGYVVATGNAGANEKARAIADNQARGFVCGDQPPIEAGSVPVPSLSRGDY</sequence>
<evidence type="ECO:0000313" key="3">
    <source>
        <dbReference type="Proteomes" id="UP000323258"/>
    </source>
</evidence>
<keyword evidence="1" id="KW-0732">Signal</keyword>
<organism evidence="2 3">
    <name type="scientific">Neoaquamicrobium microcysteis</name>
    <dbReference type="NCBI Taxonomy" id="2682781"/>
    <lineage>
        <taxon>Bacteria</taxon>
        <taxon>Pseudomonadati</taxon>
        <taxon>Pseudomonadota</taxon>
        <taxon>Alphaproteobacteria</taxon>
        <taxon>Hyphomicrobiales</taxon>
        <taxon>Phyllobacteriaceae</taxon>
        <taxon>Neoaquamicrobium</taxon>
    </lineage>
</organism>
<feature type="signal peptide" evidence="1">
    <location>
        <begin position="1"/>
        <end position="19"/>
    </location>
</feature>
<reference evidence="2 3" key="1">
    <citation type="submission" date="2019-08" db="EMBL/GenBank/DDBJ databases">
        <authorList>
            <person name="Seo Y.L."/>
        </authorList>
    </citation>
    <scope>NUCLEOTIDE SEQUENCE [LARGE SCALE GENOMIC DNA]</scope>
    <source>
        <strain evidence="2 3">MaA-C15</strain>
    </source>
</reference>
<evidence type="ECO:0000256" key="1">
    <source>
        <dbReference type="SAM" id="SignalP"/>
    </source>
</evidence>
<evidence type="ECO:0008006" key="4">
    <source>
        <dbReference type="Google" id="ProtNLM"/>
    </source>
</evidence>
<comment type="caution">
    <text evidence="2">The sequence shown here is derived from an EMBL/GenBank/DDBJ whole genome shotgun (WGS) entry which is preliminary data.</text>
</comment>
<feature type="chain" id="PRO_5022689972" description="DUF1176 domain-containing protein" evidence="1">
    <location>
        <begin position="20"/>
        <end position="199"/>
    </location>
</feature>
<name>A0A5D4GSI4_9HYPH</name>
<dbReference type="Proteomes" id="UP000323258">
    <property type="component" value="Unassembled WGS sequence"/>
</dbReference>
<gene>
    <name evidence="2" type="ORF">FY036_13650</name>
</gene>
<protein>
    <recommendedName>
        <fullName evidence="4">DUF1176 domain-containing protein</fullName>
    </recommendedName>
</protein>
<dbReference type="AlphaFoldDB" id="A0A5D4GSI4"/>
<dbReference type="EMBL" id="VSZS01000064">
    <property type="protein sequence ID" value="TYR31328.1"/>
    <property type="molecule type" value="Genomic_DNA"/>
</dbReference>
<evidence type="ECO:0000313" key="2">
    <source>
        <dbReference type="EMBL" id="TYR31328.1"/>
    </source>
</evidence>
<dbReference type="RefSeq" id="WP_148915301.1">
    <property type="nucleotide sequence ID" value="NZ_VSZS01000064.1"/>
</dbReference>
<accession>A0A5D4GSI4</accession>